<evidence type="ECO:0000313" key="11">
    <source>
        <dbReference type="RefSeq" id="XP_020031782.1"/>
    </source>
</evidence>
<comment type="subcellular location">
    <subcellularLocation>
        <location evidence="1">Mitochondrion matrix</location>
    </subcellularLocation>
</comment>
<keyword evidence="4" id="KW-0143">Chaperone</keyword>
<evidence type="ECO:0000256" key="6">
    <source>
        <dbReference type="ARBA" id="ARBA00025809"/>
    </source>
</evidence>
<evidence type="ECO:0000256" key="2">
    <source>
        <dbReference type="ARBA" id="ARBA00009508"/>
    </source>
</evidence>
<evidence type="ECO:0000313" key="10">
    <source>
        <dbReference type="Proteomes" id="UP001732720"/>
    </source>
</evidence>
<evidence type="ECO:0000256" key="4">
    <source>
        <dbReference type="ARBA" id="ARBA00023186"/>
    </source>
</evidence>
<dbReference type="OrthoDB" id="529194at2759"/>
<dbReference type="GO" id="GO:0034551">
    <property type="term" value="P:mitochondrial respiratory chain complex III assembly"/>
    <property type="evidence" value="ECO:0007669"/>
    <property type="project" value="InterPro"/>
</dbReference>
<dbReference type="GeneID" id="109694338"/>
<reference evidence="11" key="1">
    <citation type="submission" date="2025-08" db="UniProtKB">
        <authorList>
            <consortium name="RefSeq"/>
        </authorList>
    </citation>
    <scope>IDENTIFICATION</scope>
    <source>
        <tissue evidence="11">Leukocyte</tissue>
    </source>
</reference>
<proteinExistence type="inferred from homology"/>
<comment type="subunit">
    <text evidence="6">Interacts with UQCRFS1.</text>
</comment>
<comment type="function">
    <text evidence="5">Assembly factor required for Rieske Fe-S protein UQCRFS1 incorporation into the cytochrome b-c1 (CIII) complex. Functions as a chaperone, binding to this subunit within the mitochondrial matrix and stabilizing it prior to its translocation and insertion into the late CIII dimeric intermediate within the mitochondrial inner membrane.</text>
</comment>
<dbReference type="RefSeq" id="XP_020031782.1">
    <property type="nucleotide sequence ID" value="XM_020176193.1"/>
</dbReference>
<dbReference type="GO" id="GO:0044183">
    <property type="term" value="F:protein folding chaperone"/>
    <property type="evidence" value="ECO:0007669"/>
    <property type="project" value="TreeGrafter"/>
</dbReference>
<evidence type="ECO:0000256" key="8">
    <source>
        <dbReference type="ARBA" id="ARBA00031830"/>
    </source>
</evidence>
<gene>
    <name evidence="11" type="primary">Lyrm7</name>
</gene>
<feature type="domain" description="Complex 1 LYR protein" evidence="9">
    <location>
        <begin position="6"/>
        <end position="54"/>
    </location>
</feature>
<evidence type="ECO:0000256" key="1">
    <source>
        <dbReference type="ARBA" id="ARBA00004305"/>
    </source>
</evidence>
<dbReference type="PANTHER" id="PTHR46749:SF1">
    <property type="entry name" value="COMPLEX III ASSEMBLY FACTOR LYRM7"/>
    <property type="match status" value="1"/>
</dbReference>
<sequence>MGQTVKVLQLFKTLHRTRQQVFKNDARALEAARIKINEEFKNNKSETSPKKIEEN</sequence>
<comment type="similarity">
    <text evidence="2">Belongs to the complex I LYR family.</text>
</comment>
<dbReference type="AlphaFoldDB" id="A0A8B7VJT9"/>
<evidence type="ECO:0000259" key="9">
    <source>
        <dbReference type="Pfam" id="PF05347"/>
    </source>
</evidence>
<evidence type="ECO:0000256" key="5">
    <source>
        <dbReference type="ARBA" id="ARBA00025430"/>
    </source>
</evidence>
<keyword evidence="3" id="KW-0496">Mitochondrion</keyword>
<dbReference type="InterPro" id="IPR008011">
    <property type="entry name" value="Complex1_LYR_dom"/>
</dbReference>
<dbReference type="PANTHER" id="PTHR46749">
    <property type="entry name" value="COMPLEX III ASSEMBLY FACTOR LYRM7"/>
    <property type="match status" value="1"/>
</dbReference>
<dbReference type="RefSeq" id="XP_020031782.1">
    <property type="nucleotide sequence ID" value="XM_020176193.2"/>
</dbReference>
<keyword evidence="10" id="KW-1185">Reference proteome</keyword>
<dbReference type="InterPro" id="IPR050435">
    <property type="entry name" value="MZM1/LYRM7"/>
</dbReference>
<dbReference type="CTD" id="90624"/>
<organism evidence="11">
    <name type="scientific">Castor canadensis</name>
    <name type="common">American beaver</name>
    <dbReference type="NCBI Taxonomy" id="51338"/>
    <lineage>
        <taxon>Eukaryota</taxon>
        <taxon>Metazoa</taxon>
        <taxon>Chordata</taxon>
        <taxon>Craniata</taxon>
        <taxon>Vertebrata</taxon>
        <taxon>Euteleostomi</taxon>
        <taxon>Mammalia</taxon>
        <taxon>Eutheria</taxon>
        <taxon>Euarchontoglires</taxon>
        <taxon>Glires</taxon>
        <taxon>Rodentia</taxon>
        <taxon>Castorimorpha</taxon>
        <taxon>Castoridae</taxon>
        <taxon>Castor</taxon>
    </lineage>
</organism>
<evidence type="ECO:0000256" key="7">
    <source>
        <dbReference type="ARBA" id="ARBA00026165"/>
    </source>
</evidence>
<protein>
    <recommendedName>
        <fullName evidence="7">Complex III assembly factor LYRM7</fullName>
    </recommendedName>
    <alternativeName>
        <fullName evidence="8">LYR motif-containing protein 7</fullName>
    </alternativeName>
</protein>
<dbReference type="Pfam" id="PF05347">
    <property type="entry name" value="Complex1_LYR"/>
    <property type="match status" value="1"/>
</dbReference>
<name>A0A8B7VJT9_CASCN</name>
<dbReference type="GO" id="GO:0005759">
    <property type="term" value="C:mitochondrial matrix"/>
    <property type="evidence" value="ECO:0007669"/>
    <property type="project" value="UniProtKB-SubCell"/>
</dbReference>
<accession>A0A8B7VJT9</accession>
<dbReference type="Proteomes" id="UP001732720">
    <property type="component" value="Chromosome 16"/>
</dbReference>
<dbReference type="CDD" id="cd20267">
    <property type="entry name" value="Complex1_LYR_LYRM7"/>
    <property type="match status" value="1"/>
</dbReference>
<evidence type="ECO:0000256" key="3">
    <source>
        <dbReference type="ARBA" id="ARBA00023128"/>
    </source>
</evidence>
<dbReference type="InterPro" id="IPR045298">
    <property type="entry name" value="Complex1_LYR_LYRM7"/>
</dbReference>